<evidence type="ECO:0000313" key="5">
    <source>
        <dbReference type="EMBL" id="SFV27220.1"/>
    </source>
</evidence>
<keyword evidence="2" id="KW-0328">Glycosyltransferase</keyword>
<accession>A0A1I7MXV1</accession>
<sequence>MPKIDVIMPVRNGEKYIARAISSLVPDAEFINKLIVINDGSNDRTASILSDLRWNGRLQIIHQPPLGIVRALNGGLNAAETALVARMDADDVSLPGRLKAQIACLERSPKVAAVGSQVLLIDADGFPTGDTSNFPLTSREVRRQLYEHGRCVVSHPSVVMRKDAVLACGAYRAPFEHAEDFDLWLRLSERHPIENLADVFVHHRVHAKAVSEQFRSRQSFSRDLALYAARERARSGTDPCDGLSGIPNFEELMSRTGEHGTIMQDLGTAYHAIDAIFEKRRAAMTVAAARAISALAKERYLGQSRRNRYALLRKAAWTSLMDLHFRTAFATYSAFVQCRVADSKFFRRMLESSRPGEARPRRA</sequence>
<gene>
    <name evidence="5" type="ORF">SAMN04488557_0708</name>
</gene>
<dbReference type="Pfam" id="PF00535">
    <property type="entry name" value="Glycos_transf_2"/>
    <property type="match status" value="1"/>
</dbReference>
<dbReference type="STRING" id="51670.SAMN04488557_0708"/>
<dbReference type="Proteomes" id="UP000199423">
    <property type="component" value="Unassembled WGS sequence"/>
</dbReference>
<dbReference type="RefSeq" id="WP_092864251.1">
    <property type="nucleotide sequence ID" value="NZ_FPCH01000001.1"/>
</dbReference>
<dbReference type="InterPro" id="IPR001173">
    <property type="entry name" value="Glyco_trans_2-like"/>
</dbReference>
<dbReference type="EMBL" id="FPCH01000001">
    <property type="protein sequence ID" value="SFV27220.1"/>
    <property type="molecule type" value="Genomic_DNA"/>
</dbReference>
<dbReference type="PANTHER" id="PTHR43685:SF5">
    <property type="entry name" value="GLYCOSYLTRANSFERASE EPSE-RELATED"/>
    <property type="match status" value="1"/>
</dbReference>
<dbReference type="InterPro" id="IPR029044">
    <property type="entry name" value="Nucleotide-diphossugar_trans"/>
</dbReference>
<dbReference type="SUPFAM" id="SSF53448">
    <property type="entry name" value="Nucleotide-diphospho-sugar transferases"/>
    <property type="match status" value="1"/>
</dbReference>
<evidence type="ECO:0000256" key="1">
    <source>
        <dbReference type="ARBA" id="ARBA00006739"/>
    </source>
</evidence>
<reference evidence="6" key="1">
    <citation type="submission" date="2016-10" db="EMBL/GenBank/DDBJ databases">
        <authorList>
            <person name="Varghese N."/>
            <person name="Submissions S."/>
        </authorList>
    </citation>
    <scope>NUCLEOTIDE SEQUENCE [LARGE SCALE GENOMIC DNA]</scope>
    <source>
        <strain evidence="6">DSM 1565</strain>
    </source>
</reference>
<keyword evidence="3 5" id="KW-0808">Transferase</keyword>
<evidence type="ECO:0000256" key="2">
    <source>
        <dbReference type="ARBA" id="ARBA00022676"/>
    </source>
</evidence>
<feature type="domain" description="Glycosyltransferase 2-like" evidence="4">
    <location>
        <begin position="6"/>
        <end position="162"/>
    </location>
</feature>
<dbReference type="GO" id="GO:0016757">
    <property type="term" value="F:glycosyltransferase activity"/>
    <property type="evidence" value="ECO:0007669"/>
    <property type="project" value="UniProtKB-KW"/>
</dbReference>
<dbReference type="AlphaFoldDB" id="A0A1I7MXV1"/>
<keyword evidence="6" id="KW-1185">Reference proteome</keyword>
<protein>
    <submittedName>
        <fullName evidence="5">Glycosyl transferase family 2</fullName>
    </submittedName>
</protein>
<name>A0A1I7MXV1_9HYPH</name>
<evidence type="ECO:0000256" key="3">
    <source>
        <dbReference type="ARBA" id="ARBA00022679"/>
    </source>
</evidence>
<proteinExistence type="inferred from homology"/>
<evidence type="ECO:0000259" key="4">
    <source>
        <dbReference type="Pfam" id="PF00535"/>
    </source>
</evidence>
<dbReference type="PANTHER" id="PTHR43685">
    <property type="entry name" value="GLYCOSYLTRANSFERASE"/>
    <property type="match status" value="1"/>
</dbReference>
<dbReference type="InterPro" id="IPR050834">
    <property type="entry name" value="Glycosyltransf_2"/>
</dbReference>
<organism evidence="5 6">
    <name type="scientific">Hyphomicrobium facile</name>
    <dbReference type="NCBI Taxonomy" id="51670"/>
    <lineage>
        <taxon>Bacteria</taxon>
        <taxon>Pseudomonadati</taxon>
        <taxon>Pseudomonadota</taxon>
        <taxon>Alphaproteobacteria</taxon>
        <taxon>Hyphomicrobiales</taxon>
        <taxon>Hyphomicrobiaceae</taxon>
        <taxon>Hyphomicrobium</taxon>
    </lineage>
</organism>
<dbReference type="Gene3D" id="3.90.550.10">
    <property type="entry name" value="Spore Coat Polysaccharide Biosynthesis Protein SpsA, Chain A"/>
    <property type="match status" value="1"/>
</dbReference>
<evidence type="ECO:0000313" key="6">
    <source>
        <dbReference type="Proteomes" id="UP000199423"/>
    </source>
</evidence>
<comment type="similarity">
    <text evidence="1">Belongs to the glycosyltransferase 2 family.</text>
</comment>
<dbReference type="OrthoDB" id="1676872at2"/>